<accession>A0A8E0UZY6</accession>
<feature type="region of interest" description="Disordered" evidence="3">
    <location>
        <begin position="401"/>
        <end position="454"/>
    </location>
</feature>
<dbReference type="PANTHER" id="PTHR43639:SF5">
    <property type="entry name" value="OXIDOREDUCTASE, SHORT-CHAIN DEHYDROGENASE_REDUCTASE FAMILY (AFU_ORTHOLOGUE AFUA_6G09140)"/>
    <property type="match status" value="1"/>
</dbReference>
<sequence>MPGRLEGKVAIVTGAGSGFGYGIAKKFVEEGANVIIAELSQQSGEKAAAELNCKFILTDVTRRESWQALLQATLDAYGKLDIVVNNAGATYSNKPTAEVTDADFDLCMNVNIKSIYLSTSVIVPYFLENNRPGSFIQISSTAALRPRPGLTWYNASKAAVSNATKTMAVEYGPKQIRFNCVCPVVGSTGMTHLFLGKPDTEENRAAFVSTVPLGRPSTPRDVANTCCFLASDEAEFITGVNLEAKEISRLYESSQTLHKQCEDIVRLPEAKEFAIGLIWALANPRERGRSDASGWKKTIPQFCGISISLRTTAFLTNTIAGQAKGALTQFINGLDLQKDTRKIFNNMFELPDAKRVRRDELLSRDSASRSPSPQPESSFQEAHQRLGALLNLDALLAPAESTAPAPRAQEDGQQQEDEEQEFEFRLFSAPAAPTATTKDEKTPAMEGGDKAVSGGTQKLRIRLRSPTPGAVDGEGRFLNPFRGWQYYFTTPELLTGSGAKQDSASTSTIRRKQFEEVAVTGQQMLGWSEVSWPGCHLPWRVIHLKRQHTKLPPASADPTAVATICVTNPPAKDPKSRKKPGKKRRIQLRKRINTAEQEKQREAEKRNRKNRERKIKRRQKARELKAAAAAASGQSQDVAEAEMKDASDASD</sequence>
<dbReference type="Pfam" id="PF13561">
    <property type="entry name" value="adh_short_C2"/>
    <property type="match status" value="1"/>
</dbReference>
<feature type="compositionally biased region" description="Basic and acidic residues" evidence="3">
    <location>
        <begin position="596"/>
        <end position="605"/>
    </location>
</feature>
<dbReference type="PRINTS" id="PR00080">
    <property type="entry name" value="SDRFAMILY"/>
</dbReference>
<dbReference type="SUPFAM" id="SSF51735">
    <property type="entry name" value="NAD(P)-binding Rossmann-fold domains"/>
    <property type="match status" value="1"/>
</dbReference>
<dbReference type="PRINTS" id="PR00081">
    <property type="entry name" value="GDHRDH"/>
</dbReference>
<dbReference type="Gene3D" id="3.40.50.720">
    <property type="entry name" value="NAD(P)-binding Rossmann-like Domain"/>
    <property type="match status" value="1"/>
</dbReference>
<comment type="caution">
    <text evidence="4">The sequence shown here is derived from an EMBL/GenBank/DDBJ whole genome shotgun (WGS) entry which is preliminary data.</text>
</comment>
<dbReference type="Pfam" id="PF09428">
    <property type="entry name" value="DUF2011"/>
    <property type="match status" value="1"/>
</dbReference>
<dbReference type="FunFam" id="3.40.50.720:FF:000084">
    <property type="entry name" value="Short-chain dehydrogenase reductase"/>
    <property type="match status" value="1"/>
</dbReference>
<dbReference type="EMBL" id="BBXM02000003">
    <property type="protein sequence ID" value="GIC88195.1"/>
    <property type="molecule type" value="Genomic_DNA"/>
</dbReference>
<keyword evidence="2" id="KW-0560">Oxidoreductase</keyword>
<feature type="compositionally biased region" description="Low complexity" evidence="3">
    <location>
        <begin position="368"/>
        <end position="378"/>
    </location>
</feature>
<evidence type="ECO:0000256" key="1">
    <source>
        <dbReference type="ARBA" id="ARBA00022857"/>
    </source>
</evidence>
<dbReference type="PANTHER" id="PTHR43639">
    <property type="entry name" value="OXIDOREDUCTASE, SHORT-CHAIN DEHYDROGENASE/REDUCTASE FAMILY (AFU_ORTHOLOGUE AFUA_5G02870)"/>
    <property type="match status" value="1"/>
</dbReference>
<feature type="compositionally biased region" description="Basic residues" evidence="3">
    <location>
        <begin position="606"/>
        <end position="620"/>
    </location>
</feature>
<dbReference type="GO" id="GO:0016491">
    <property type="term" value="F:oxidoreductase activity"/>
    <property type="evidence" value="ECO:0007669"/>
    <property type="project" value="UniProtKB-KW"/>
</dbReference>
<dbReference type="GeneID" id="66992063"/>
<evidence type="ECO:0000313" key="4">
    <source>
        <dbReference type="EMBL" id="GIC88195.1"/>
    </source>
</evidence>
<evidence type="ECO:0000256" key="3">
    <source>
        <dbReference type="SAM" id="MobiDB-lite"/>
    </source>
</evidence>
<evidence type="ECO:0008006" key="6">
    <source>
        <dbReference type="Google" id="ProtNLM"/>
    </source>
</evidence>
<feature type="region of interest" description="Disordered" evidence="3">
    <location>
        <begin position="361"/>
        <end position="381"/>
    </location>
</feature>
<dbReference type="AlphaFoldDB" id="A0A8E0UZY6"/>
<dbReference type="RefSeq" id="XP_043145461.1">
    <property type="nucleotide sequence ID" value="XM_043289526.1"/>
</dbReference>
<keyword evidence="1" id="KW-0521">NADP</keyword>
<name>A0A8E0UZY6_9EURO</name>
<feature type="compositionally biased region" description="Basic and acidic residues" evidence="3">
    <location>
        <begin position="641"/>
        <end position="651"/>
    </location>
</feature>
<dbReference type="NCBIfam" id="NF005559">
    <property type="entry name" value="PRK07231.1"/>
    <property type="match status" value="1"/>
</dbReference>
<dbReference type="InterPro" id="IPR002347">
    <property type="entry name" value="SDR_fam"/>
</dbReference>
<dbReference type="Proteomes" id="UP000036893">
    <property type="component" value="Unassembled WGS sequence"/>
</dbReference>
<organism evidence="4 5">
    <name type="scientific">Aspergillus udagawae</name>
    <dbReference type="NCBI Taxonomy" id="91492"/>
    <lineage>
        <taxon>Eukaryota</taxon>
        <taxon>Fungi</taxon>
        <taxon>Dikarya</taxon>
        <taxon>Ascomycota</taxon>
        <taxon>Pezizomycotina</taxon>
        <taxon>Eurotiomycetes</taxon>
        <taxon>Eurotiomycetidae</taxon>
        <taxon>Eurotiales</taxon>
        <taxon>Aspergillaceae</taxon>
        <taxon>Aspergillus</taxon>
        <taxon>Aspergillus subgen. Fumigati</taxon>
    </lineage>
</organism>
<evidence type="ECO:0000256" key="2">
    <source>
        <dbReference type="ARBA" id="ARBA00023002"/>
    </source>
</evidence>
<evidence type="ECO:0000313" key="5">
    <source>
        <dbReference type="Proteomes" id="UP000036893"/>
    </source>
</evidence>
<proteinExistence type="predicted"/>
<dbReference type="InterPro" id="IPR018555">
    <property type="entry name" value="C630.06c-like"/>
</dbReference>
<feature type="compositionally biased region" description="Basic residues" evidence="3">
    <location>
        <begin position="575"/>
        <end position="592"/>
    </location>
</feature>
<reference evidence="4" key="1">
    <citation type="journal article" date="2015" name="Genome Announc.">
        <title>Draft Genome Sequence of the Pathogenic Filamentous Fungus Aspergillus udagawae Strain IFM 46973T.</title>
        <authorList>
            <person name="Kusuya Y."/>
            <person name="Takahashi-Nakaguchi A."/>
            <person name="Takahashi H."/>
            <person name="Yaguchi T."/>
        </authorList>
    </citation>
    <scope>NUCLEOTIDE SEQUENCE</scope>
    <source>
        <strain evidence="4">IFM 46973</strain>
    </source>
</reference>
<dbReference type="InterPro" id="IPR036291">
    <property type="entry name" value="NAD(P)-bd_dom_sf"/>
</dbReference>
<reference evidence="4" key="2">
    <citation type="submission" date="2021-01" db="EMBL/GenBank/DDBJ databases">
        <title>Pan-genome distribution and transcriptional activeness of fungal secondary metabolism genes in Aspergillus section Fumigati.</title>
        <authorList>
            <person name="Takahashi H."/>
            <person name="Umemura M."/>
            <person name="Ninomiya A."/>
            <person name="Kusuya Y."/>
            <person name="Urayama S."/>
            <person name="Shimizu M."/>
            <person name="Watanabe A."/>
            <person name="Kamei K."/>
            <person name="Yaguchi T."/>
            <person name="Hagiwara D."/>
        </authorList>
    </citation>
    <scope>NUCLEOTIDE SEQUENCE</scope>
    <source>
        <strain evidence="4">IFM 46973</strain>
    </source>
</reference>
<feature type="compositionally biased region" description="Basic and acidic residues" evidence="3">
    <location>
        <begin position="437"/>
        <end position="449"/>
    </location>
</feature>
<feature type="region of interest" description="Disordered" evidence="3">
    <location>
        <begin position="566"/>
        <end position="651"/>
    </location>
</feature>
<gene>
    <name evidence="4" type="ORF">Aud_004587</name>
</gene>
<protein>
    <recommendedName>
        <fullName evidence="6">4-formylbenzenesulfonate dehydrogenase TsaC1/TsaC2</fullName>
    </recommendedName>
</protein>